<sequence>MKEKNKTVAKPDDRSFSPMNEIPNLPKSRTPWSTSQASAFRNFGSTPTSGLTPSSPRFYSPRFGSQMWNRPVQYGSLHQSSSFSNYPMMAARVGQSSLSASAENNMRFRNHSYKISQPTSNVAPKAKENERRPSIQGTNMKGSTRSVTIESKETTVTCNDNKNNGGSTKLLDISSTKQQHSRTMPGTGNFEANPSDLNQNLRIKASSAKPRLEEESDDTKEQRKRKVMNKSCKRPKVKMMKLKDIFSAKQEQSSVTTRNGGGGNNVTSIGNCNSVQHKANIGSNHFEANPTERNRNLSAKLSATNPKLANEESDDAKEQRRKQSEEESAKRSRMKMKMECERLHASIKNLYAKNAALRKELHDRMDECDKMIEDNDSLLDELNEMFGKEKVMEGLNMKSAESDADDDDQNSNDR</sequence>
<dbReference type="AlphaFoldDB" id="A0A4D6LJL5"/>
<feature type="region of interest" description="Disordered" evidence="7">
    <location>
        <begin position="1"/>
        <end position="58"/>
    </location>
</feature>
<evidence type="ECO:0000256" key="5">
    <source>
        <dbReference type="ARBA" id="ARBA00023163"/>
    </source>
</evidence>
<name>A0A4D6LJL5_VIGUN</name>
<accession>A0A4D6LJL5</accession>
<dbReference type="PANTHER" id="PTHR45967:SF38">
    <property type="entry name" value="G-BOX-BINDING FACTOR 2"/>
    <property type="match status" value="1"/>
</dbReference>
<comment type="subcellular location">
    <subcellularLocation>
        <location evidence="1">Nucleus</location>
    </subcellularLocation>
</comment>
<dbReference type="InterPro" id="IPR004827">
    <property type="entry name" value="bZIP"/>
</dbReference>
<dbReference type="EMBL" id="CP039347">
    <property type="protein sequence ID" value="QCD88526.1"/>
    <property type="molecule type" value="Genomic_DNA"/>
</dbReference>
<dbReference type="CDD" id="cd14702">
    <property type="entry name" value="bZIP_plant_GBF1"/>
    <property type="match status" value="1"/>
</dbReference>
<feature type="region of interest" description="Disordered" evidence="7">
    <location>
        <begin position="393"/>
        <end position="414"/>
    </location>
</feature>
<feature type="compositionally biased region" description="Polar residues" evidence="7">
    <location>
        <begin position="249"/>
        <end position="258"/>
    </location>
</feature>
<evidence type="ECO:0000256" key="3">
    <source>
        <dbReference type="ARBA" id="ARBA00023015"/>
    </source>
</evidence>
<reference evidence="9 10" key="1">
    <citation type="submission" date="2019-04" db="EMBL/GenBank/DDBJ databases">
        <title>An improved genome assembly and genetic linkage map for asparagus bean, Vigna unguiculata ssp. sesquipedialis.</title>
        <authorList>
            <person name="Xia Q."/>
            <person name="Zhang R."/>
            <person name="Dong Y."/>
        </authorList>
    </citation>
    <scope>NUCLEOTIDE SEQUENCE [LARGE SCALE GENOMIC DNA]</scope>
    <source>
        <tissue evidence="9">Leaf</tissue>
    </source>
</reference>
<keyword evidence="6" id="KW-0539">Nucleus</keyword>
<evidence type="ECO:0000256" key="6">
    <source>
        <dbReference type="ARBA" id="ARBA00023242"/>
    </source>
</evidence>
<keyword evidence="5" id="KW-0804">Transcription</keyword>
<dbReference type="GO" id="GO:0003700">
    <property type="term" value="F:DNA-binding transcription factor activity"/>
    <property type="evidence" value="ECO:0007669"/>
    <property type="project" value="InterPro"/>
</dbReference>
<feature type="compositionally biased region" description="Basic and acidic residues" evidence="7">
    <location>
        <begin position="1"/>
        <end position="15"/>
    </location>
</feature>
<feature type="compositionally biased region" description="Low complexity" evidence="7">
    <location>
        <begin position="44"/>
        <end position="56"/>
    </location>
</feature>
<dbReference type="GO" id="GO:0005634">
    <property type="term" value="C:nucleus"/>
    <property type="evidence" value="ECO:0007669"/>
    <property type="project" value="UniProtKB-SubCell"/>
</dbReference>
<evidence type="ECO:0000256" key="4">
    <source>
        <dbReference type="ARBA" id="ARBA00023125"/>
    </source>
</evidence>
<dbReference type="PANTHER" id="PTHR45967">
    <property type="entry name" value="G-BOX-BINDING FACTOR 3-RELATED"/>
    <property type="match status" value="1"/>
</dbReference>
<dbReference type="InterPro" id="IPR045314">
    <property type="entry name" value="bZIP_plant_GBF1"/>
</dbReference>
<feature type="compositionally biased region" description="Polar residues" evidence="7">
    <location>
        <begin position="30"/>
        <end position="39"/>
    </location>
</feature>
<proteinExistence type="inferred from homology"/>
<evidence type="ECO:0000259" key="8">
    <source>
        <dbReference type="PROSITE" id="PS50217"/>
    </source>
</evidence>
<feature type="compositionally biased region" description="Basic and acidic residues" evidence="7">
    <location>
        <begin position="316"/>
        <end position="335"/>
    </location>
</feature>
<dbReference type="Pfam" id="PF00170">
    <property type="entry name" value="bZIP_1"/>
    <property type="match status" value="1"/>
</dbReference>
<dbReference type="GO" id="GO:0043565">
    <property type="term" value="F:sequence-specific DNA binding"/>
    <property type="evidence" value="ECO:0007669"/>
    <property type="project" value="InterPro"/>
</dbReference>
<feature type="domain" description="BZIP" evidence="8">
    <location>
        <begin position="315"/>
        <end position="378"/>
    </location>
</feature>
<evidence type="ECO:0000313" key="10">
    <source>
        <dbReference type="Proteomes" id="UP000501690"/>
    </source>
</evidence>
<dbReference type="PROSITE" id="PS50217">
    <property type="entry name" value="BZIP"/>
    <property type="match status" value="1"/>
</dbReference>
<comment type="similarity">
    <text evidence="2">Belongs to the bZIP family.</text>
</comment>
<evidence type="ECO:0000256" key="7">
    <source>
        <dbReference type="SAM" id="MobiDB-lite"/>
    </source>
</evidence>
<feature type="region of interest" description="Disordered" evidence="7">
    <location>
        <begin position="110"/>
        <end position="230"/>
    </location>
</feature>
<dbReference type="Proteomes" id="UP000501690">
    <property type="component" value="Linkage Group LG3"/>
</dbReference>
<feature type="compositionally biased region" description="Polar residues" evidence="7">
    <location>
        <begin position="135"/>
        <end position="201"/>
    </location>
</feature>
<feature type="compositionally biased region" description="Acidic residues" evidence="7">
    <location>
        <begin position="402"/>
        <end position="414"/>
    </location>
</feature>
<dbReference type="InterPro" id="IPR044827">
    <property type="entry name" value="GBF-like"/>
</dbReference>
<keyword evidence="4" id="KW-0238">DNA-binding</keyword>
<keyword evidence="10" id="KW-1185">Reference proteome</keyword>
<dbReference type="SMART" id="SM00338">
    <property type="entry name" value="BRLZ"/>
    <property type="match status" value="1"/>
</dbReference>
<gene>
    <name evidence="9" type="ORF">DEO72_LG3g3075</name>
</gene>
<keyword evidence="3" id="KW-0805">Transcription regulation</keyword>
<feature type="region of interest" description="Disordered" evidence="7">
    <location>
        <begin position="301"/>
        <end position="335"/>
    </location>
</feature>
<evidence type="ECO:0000256" key="1">
    <source>
        <dbReference type="ARBA" id="ARBA00004123"/>
    </source>
</evidence>
<evidence type="ECO:0000256" key="2">
    <source>
        <dbReference type="ARBA" id="ARBA00007163"/>
    </source>
</evidence>
<organism evidence="9 10">
    <name type="scientific">Vigna unguiculata</name>
    <name type="common">Cowpea</name>
    <dbReference type="NCBI Taxonomy" id="3917"/>
    <lineage>
        <taxon>Eukaryota</taxon>
        <taxon>Viridiplantae</taxon>
        <taxon>Streptophyta</taxon>
        <taxon>Embryophyta</taxon>
        <taxon>Tracheophyta</taxon>
        <taxon>Spermatophyta</taxon>
        <taxon>Magnoliopsida</taxon>
        <taxon>eudicotyledons</taxon>
        <taxon>Gunneridae</taxon>
        <taxon>Pentapetalae</taxon>
        <taxon>rosids</taxon>
        <taxon>fabids</taxon>
        <taxon>Fabales</taxon>
        <taxon>Fabaceae</taxon>
        <taxon>Papilionoideae</taxon>
        <taxon>50 kb inversion clade</taxon>
        <taxon>NPAAA clade</taxon>
        <taxon>indigoferoid/millettioid clade</taxon>
        <taxon>Phaseoleae</taxon>
        <taxon>Vigna</taxon>
    </lineage>
</organism>
<feature type="compositionally biased region" description="Polar residues" evidence="7">
    <location>
        <begin position="113"/>
        <end position="122"/>
    </location>
</feature>
<feature type="region of interest" description="Disordered" evidence="7">
    <location>
        <begin position="248"/>
        <end position="271"/>
    </location>
</feature>
<protein>
    <submittedName>
        <fullName evidence="9">Plant G-box-binding factor</fullName>
    </submittedName>
</protein>
<evidence type="ECO:0000313" key="9">
    <source>
        <dbReference type="EMBL" id="QCD88526.1"/>
    </source>
</evidence>